<keyword evidence="4" id="KW-0804">Transcription</keyword>
<dbReference type="InterPro" id="IPR015300">
    <property type="entry name" value="DNA-bd_pseudobarrel_sf"/>
</dbReference>
<evidence type="ECO:0000256" key="3">
    <source>
        <dbReference type="ARBA" id="ARBA00023125"/>
    </source>
</evidence>
<protein>
    <submittedName>
        <fullName evidence="8">B3 domain-containing protein REM20</fullName>
    </submittedName>
</protein>
<evidence type="ECO:0000256" key="2">
    <source>
        <dbReference type="ARBA" id="ARBA00023015"/>
    </source>
</evidence>
<dbReference type="InterPro" id="IPR050655">
    <property type="entry name" value="Plant_B3_domain"/>
</dbReference>
<dbReference type="CDD" id="cd10017">
    <property type="entry name" value="B3_DNA"/>
    <property type="match status" value="1"/>
</dbReference>
<feature type="region of interest" description="Disordered" evidence="6">
    <location>
        <begin position="117"/>
        <end position="144"/>
    </location>
</feature>
<feature type="domain" description="TF-B3" evidence="7">
    <location>
        <begin position="9"/>
        <end position="102"/>
    </location>
</feature>
<organism evidence="8">
    <name type="scientific">Noccaea caerulescens</name>
    <name type="common">Alpine penny-cress</name>
    <name type="synonym">Thlaspi caerulescens</name>
    <dbReference type="NCBI Taxonomy" id="107243"/>
    <lineage>
        <taxon>Eukaryota</taxon>
        <taxon>Viridiplantae</taxon>
        <taxon>Streptophyta</taxon>
        <taxon>Embryophyta</taxon>
        <taxon>Tracheophyta</taxon>
        <taxon>Spermatophyta</taxon>
        <taxon>Magnoliopsida</taxon>
        <taxon>eudicotyledons</taxon>
        <taxon>Gunneridae</taxon>
        <taxon>Pentapetalae</taxon>
        <taxon>rosids</taxon>
        <taxon>malvids</taxon>
        <taxon>Brassicales</taxon>
        <taxon>Brassicaceae</taxon>
        <taxon>Coluteocarpeae</taxon>
        <taxon>Noccaea</taxon>
    </lineage>
</organism>
<sequence>MADNDDELPRFFKVFLSETASESMAIPLSFMDVLENPLPETVKLQGTGGRTWTVSLTKIRRQAYLTAGWSKFAEEHELEDGEFLTFVYDGSRTFEVSVYGRMGCKVTRAVAVPTIELIDSDSESHEEEEEDDDDDSSFHENEEISQSVYTLDSEETEAEDAFVAGSSNVGISANPCFKTCLKPRIYELLIPASVVRNNRLEFGEMITYIDEEGITQGKRGKWSDDRVCFKGWDRICRRNKLKEQDVVTCEILHNNYLAHSIKIHITRA</sequence>
<dbReference type="PANTHER" id="PTHR31920">
    <property type="entry name" value="B3 DOMAIN-CONTAINING"/>
    <property type="match status" value="1"/>
</dbReference>
<name>A0A1J3HF64_NOCCA</name>
<dbReference type="AlphaFoldDB" id="A0A1J3HF64"/>
<proteinExistence type="predicted"/>
<keyword evidence="3" id="KW-0238">DNA-binding</keyword>
<dbReference type="EMBL" id="GEVL01010483">
    <property type="protein sequence ID" value="JAU66858.1"/>
    <property type="molecule type" value="Transcribed_RNA"/>
</dbReference>
<dbReference type="Gene3D" id="2.40.330.10">
    <property type="entry name" value="DNA-binding pseudobarrel domain"/>
    <property type="match status" value="2"/>
</dbReference>
<dbReference type="SMART" id="SM01019">
    <property type="entry name" value="B3"/>
    <property type="match status" value="2"/>
</dbReference>
<keyword evidence="2" id="KW-0805">Transcription regulation</keyword>
<dbReference type="SUPFAM" id="SSF101936">
    <property type="entry name" value="DNA-binding pseudobarrel domain"/>
    <property type="match status" value="2"/>
</dbReference>
<gene>
    <name evidence="8" type="ORF">LE_TR12092_c0_g1_i1_g.39543</name>
</gene>
<keyword evidence="5" id="KW-0539">Nucleus</keyword>
<evidence type="ECO:0000256" key="1">
    <source>
        <dbReference type="ARBA" id="ARBA00004123"/>
    </source>
</evidence>
<comment type="subcellular location">
    <subcellularLocation>
        <location evidence="1">Nucleus</location>
    </subcellularLocation>
</comment>
<dbReference type="InterPro" id="IPR003340">
    <property type="entry name" value="B3_DNA-bd"/>
</dbReference>
<evidence type="ECO:0000313" key="8">
    <source>
        <dbReference type="EMBL" id="JAU66858.1"/>
    </source>
</evidence>
<accession>A0A1J3HF64</accession>
<evidence type="ECO:0000259" key="7">
    <source>
        <dbReference type="PROSITE" id="PS50863"/>
    </source>
</evidence>
<dbReference type="PROSITE" id="PS50863">
    <property type="entry name" value="B3"/>
    <property type="match status" value="1"/>
</dbReference>
<dbReference type="PANTHER" id="PTHR31920:SF61">
    <property type="entry name" value="B3 DOMAIN-CONTAINING PROTEIN REM20"/>
    <property type="match status" value="1"/>
</dbReference>
<reference evidence="8" key="1">
    <citation type="submission" date="2016-07" db="EMBL/GenBank/DDBJ databases">
        <title>De novo transcriptome assembly of four accessions of the metal hyperaccumulator plant Noccaea caerulescens.</title>
        <authorList>
            <person name="Blande D."/>
            <person name="Halimaa P."/>
            <person name="Tervahauta A.I."/>
            <person name="Aarts M.G."/>
            <person name="Karenlampi S.O."/>
        </authorList>
    </citation>
    <scope>NUCLEOTIDE SEQUENCE</scope>
</reference>
<evidence type="ECO:0000256" key="5">
    <source>
        <dbReference type="ARBA" id="ARBA00023242"/>
    </source>
</evidence>
<dbReference type="GO" id="GO:0003677">
    <property type="term" value="F:DNA binding"/>
    <property type="evidence" value="ECO:0007669"/>
    <property type="project" value="UniProtKB-KW"/>
</dbReference>
<dbReference type="GO" id="GO:0005634">
    <property type="term" value="C:nucleus"/>
    <property type="evidence" value="ECO:0007669"/>
    <property type="project" value="UniProtKB-SubCell"/>
</dbReference>
<evidence type="ECO:0000256" key="6">
    <source>
        <dbReference type="SAM" id="MobiDB-lite"/>
    </source>
</evidence>
<feature type="compositionally biased region" description="Acidic residues" evidence="6">
    <location>
        <begin position="118"/>
        <end position="135"/>
    </location>
</feature>
<evidence type="ECO:0000256" key="4">
    <source>
        <dbReference type="ARBA" id="ARBA00023163"/>
    </source>
</evidence>
<dbReference type="Pfam" id="PF02362">
    <property type="entry name" value="B3"/>
    <property type="match status" value="1"/>
</dbReference>